<dbReference type="PANTHER" id="PTHR12107">
    <property type="entry name" value="VOLTAGE-DEPENDENT CALCIUM CHANNEL GAMMA SUBUNIT"/>
    <property type="match status" value="1"/>
</dbReference>
<dbReference type="EMBL" id="JARQZJ010000121">
    <property type="protein sequence ID" value="KAK9888228.1"/>
    <property type="molecule type" value="Genomic_DNA"/>
</dbReference>
<dbReference type="GO" id="GO:0005245">
    <property type="term" value="F:voltage-gated calcium channel activity"/>
    <property type="evidence" value="ECO:0007669"/>
    <property type="project" value="TreeGrafter"/>
</dbReference>
<evidence type="ECO:0000256" key="1">
    <source>
        <dbReference type="ARBA" id="ARBA00004141"/>
    </source>
</evidence>
<protein>
    <recommendedName>
        <fullName evidence="9">Voltage-dependent calcium channel gamma-5 subunit</fullName>
    </recommendedName>
</protein>
<evidence type="ECO:0000256" key="3">
    <source>
        <dbReference type="ARBA" id="ARBA00022989"/>
    </source>
</evidence>
<keyword evidence="4 6" id="KW-0472">Membrane</keyword>
<feature type="region of interest" description="Disordered" evidence="5">
    <location>
        <begin position="165"/>
        <end position="185"/>
    </location>
</feature>
<feature type="transmembrane region" description="Helical" evidence="6">
    <location>
        <begin position="118"/>
        <end position="147"/>
    </location>
</feature>
<comment type="subcellular location">
    <subcellularLocation>
        <location evidence="1">Membrane</location>
        <topology evidence="1">Multi-pass membrane protein</topology>
    </subcellularLocation>
</comment>
<name>A0AAW1V638_9CUCU</name>
<dbReference type="GO" id="GO:0098839">
    <property type="term" value="C:postsynaptic density membrane"/>
    <property type="evidence" value="ECO:0007669"/>
    <property type="project" value="TreeGrafter"/>
</dbReference>
<dbReference type="Pfam" id="PF13903">
    <property type="entry name" value="Claudin_2"/>
    <property type="match status" value="1"/>
</dbReference>
<accession>A0AAW1V638</accession>
<dbReference type="Gene3D" id="1.20.140.150">
    <property type="match status" value="1"/>
</dbReference>
<dbReference type="GO" id="GO:0098943">
    <property type="term" value="P:neurotransmitter receptor transport, postsynaptic endosome to lysosome"/>
    <property type="evidence" value="ECO:0007669"/>
    <property type="project" value="TreeGrafter"/>
</dbReference>
<proteinExistence type="predicted"/>
<feature type="transmembrane region" description="Helical" evidence="6">
    <location>
        <begin position="71"/>
        <end position="98"/>
    </location>
</feature>
<evidence type="ECO:0000256" key="6">
    <source>
        <dbReference type="SAM" id="Phobius"/>
    </source>
</evidence>
<dbReference type="InterPro" id="IPR004031">
    <property type="entry name" value="PMP22/EMP/MP20/Claudin"/>
</dbReference>
<gene>
    <name evidence="7" type="ORF">WA026_000497</name>
</gene>
<reference evidence="7 8" key="1">
    <citation type="submission" date="2023-03" db="EMBL/GenBank/DDBJ databases">
        <title>Genome insight into feeding habits of ladybird beetles.</title>
        <authorList>
            <person name="Li H.-S."/>
            <person name="Huang Y.-H."/>
            <person name="Pang H."/>
        </authorList>
    </citation>
    <scope>NUCLEOTIDE SEQUENCE [LARGE SCALE GENOMIC DNA]</scope>
    <source>
        <strain evidence="7">SYSU_2023b</strain>
        <tissue evidence="7">Whole body</tissue>
    </source>
</reference>
<organism evidence="7 8">
    <name type="scientific">Henosepilachna vigintioctopunctata</name>
    <dbReference type="NCBI Taxonomy" id="420089"/>
    <lineage>
        <taxon>Eukaryota</taxon>
        <taxon>Metazoa</taxon>
        <taxon>Ecdysozoa</taxon>
        <taxon>Arthropoda</taxon>
        <taxon>Hexapoda</taxon>
        <taxon>Insecta</taxon>
        <taxon>Pterygota</taxon>
        <taxon>Neoptera</taxon>
        <taxon>Endopterygota</taxon>
        <taxon>Coleoptera</taxon>
        <taxon>Polyphaga</taxon>
        <taxon>Cucujiformia</taxon>
        <taxon>Coccinelloidea</taxon>
        <taxon>Coccinellidae</taxon>
        <taxon>Epilachninae</taxon>
        <taxon>Epilachnini</taxon>
        <taxon>Henosepilachna</taxon>
    </lineage>
</organism>
<evidence type="ECO:0000256" key="2">
    <source>
        <dbReference type="ARBA" id="ARBA00022692"/>
    </source>
</evidence>
<dbReference type="Proteomes" id="UP001431783">
    <property type="component" value="Unassembled WGS sequence"/>
</dbReference>
<dbReference type="AlphaFoldDB" id="A0AAW1V638"/>
<keyword evidence="3 6" id="KW-1133">Transmembrane helix</keyword>
<evidence type="ECO:0000313" key="8">
    <source>
        <dbReference type="Proteomes" id="UP001431783"/>
    </source>
</evidence>
<dbReference type="GO" id="GO:0016247">
    <property type="term" value="F:channel regulator activity"/>
    <property type="evidence" value="ECO:0007669"/>
    <property type="project" value="TreeGrafter"/>
</dbReference>
<dbReference type="GO" id="GO:0098970">
    <property type="term" value="P:postsynaptic neurotransmitter receptor diffusion trapping"/>
    <property type="evidence" value="ECO:0007669"/>
    <property type="project" value="TreeGrafter"/>
</dbReference>
<evidence type="ECO:0000313" key="7">
    <source>
        <dbReference type="EMBL" id="KAK9888228.1"/>
    </source>
</evidence>
<evidence type="ECO:0000256" key="4">
    <source>
        <dbReference type="ARBA" id="ARBA00023136"/>
    </source>
</evidence>
<evidence type="ECO:0000256" key="5">
    <source>
        <dbReference type="SAM" id="MobiDB-lite"/>
    </source>
</evidence>
<dbReference type="GO" id="GO:0032281">
    <property type="term" value="C:AMPA glutamate receptor complex"/>
    <property type="evidence" value="ECO:0007669"/>
    <property type="project" value="TreeGrafter"/>
</dbReference>
<sequence>MSIILAGETLYECSRIDFFSKEQYSPDPADSALAIPYTITKTVIFFIFASLLLSTAYMFSILGQCAKNRTVYTFVSGVIFTIAGLVMLLGLIMYISVFKSEIGSKLRAKSHFSPAPFVYWYGYSFLLYIVGLVSTQISGIASIFLFIHKIRFEWRHELYQEMKKGKKKVNRSNNTPHEDTSLHHHCRRHPEAYVNSNSAMYFPTLPQKRYFFSKEPLSDSPCSVHRVPKSQSNSVKDLSTFYDFPPPPTISYQFEENFNRESLRHLPRDMTANTISTTADVNCDIMGEHFEEYSPSIQHELEFVTFNLDQPLPLRSQSIVSINSKNDPLRRTTPV</sequence>
<keyword evidence="8" id="KW-1185">Reference proteome</keyword>
<keyword evidence="2 6" id="KW-0812">Transmembrane</keyword>
<dbReference type="InterPro" id="IPR051072">
    <property type="entry name" value="CACNG_subunit"/>
</dbReference>
<comment type="caution">
    <text evidence="7">The sequence shown here is derived from an EMBL/GenBank/DDBJ whole genome shotgun (WGS) entry which is preliminary data.</text>
</comment>
<dbReference type="GO" id="GO:0019226">
    <property type="term" value="P:transmission of nerve impulse"/>
    <property type="evidence" value="ECO:0007669"/>
    <property type="project" value="TreeGrafter"/>
</dbReference>
<dbReference type="GO" id="GO:0051968">
    <property type="term" value="P:positive regulation of synaptic transmission, glutamatergic"/>
    <property type="evidence" value="ECO:0007669"/>
    <property type="project" value="TreeGrafter"/>
</dbReference>
<dbReference type="PANTHER" id="PTHR12107:SF0">
    <property type="entry name" value="STARGAZIN (MAMMALIAN CALCIUM CHANNEL) HOMOLOG"/>
    <property type="match status" value="1"/>
</dbReference>
<feature type="transmembrane region" description="Helical" evidence="6">
    <location>
        <begin position="34"/>
        <end position="59"/>
    </location>
</feature>
<evidence type="ECO:0008006" key="9">
    <source>
        <dbReference type="Google" id="ProtNLM"/>
    </source>
</evidence>
<dbReference type="GO" id="GO:0099590">
    <property type="term" value="P:neurotransmitter receptor internalization"/>
    <property type="evidence" value="ECO:0007669"/>
    <property type="project" value="TreeGrafter"/>
</dbReference>